<protein>
    <submittedName>
        <fullName evidence="7">DnaJ domain-containing protein</fullName>
    </submittedName>
</protein>
<name>A0A7X2Z6K5_9BACL</name>
<gene>
    <name evidence="7" type="ORF">GNP93_01290</name>
</gene>
<organism evidence="7 8">
    <name type="scientific">Paenibacillus validus</name>
    <dbReference type="NCBI Taxonomy" id="44253"/>
    <lineage>
        <taxon>Bacteria</taxon>
        <taxon>Bacillati</taxon>
        <taxon>Bacillota</taxon>
        <taxon>Bacilli</taxon>
        <taxon>Bacillales</taxon>
        <taxon>Paenibacillaceae</taxon>
        <taxon>Paenibacillus</taxon>
    </lineage>
</organism>
<dbReference type="SMART" id="SM00271">
    <property type="entry name" value="DnaJ"/>
    <property type="match status" value="1"/>
</dbReference>
<accession>A0A7X2Z6K5</accession>
<evidence type="ECO:0000256" key="4">
    <source>
        <dbReference type="ARBA" id="ARBA00023016"/>
    </source>
</evidence>
<dbReference type="PROSITE" id="PS50076">
    <property type="entry name" value="DNAJ_2"/>
    <property type="match status" value="1"/>
</dbReference>
<dbReference type="InterPro" id="IPR001623">
    <property type="entry name" value="DnaJ_domain"/>
</dbReference>
<dbReference type="InterPro" id="IPR036869">
    <property type="entry name" value="J_dom_sf"/>
</dbReference>
<keyword evidence="1" id="KW-0433">Leucine-rich repeat</keyword>
<dbReference type="AlphaFoldDB" id="A0A7X2Z6K5"/>
<dbReference type="EMBL" id="WNZX01000001">
    <property type="protein sequence ID" value="MUG69300.1"/>
    <property type="molecule type" value="Genomic_DNA"/>
</dbReference>
<evidence type="ECO:0000313" key="8">
    <source>
        <dbReference type="Proteomes" id="UP000450917"/>
    </source>
</evidence>
<dbReference type="InterPro" id="IPR050836">
    <property type="entry name" value="SDS22/Internalin_LRR"/>
</dbReference>
<evidence type="ECO:0000259" key="6">
    <source>
        <dbReference type="PROSITE" id="PS50076"/>
    </source>
</evidence>
<keyword evidence="8" id="KW-1185">Reference proteome</keyword>
<dbReference type="Proteomes" id="UP000450917">
    <property type="component" value="Unassembled WGS sequence"/>
</dbReference>
<dbReference type="CDD" id="cd06257">
    <property type="entry name" value="DnaJ"/>
    <property type="match status" value="1"/>
</dbReference>
<evidence type="ECO:0000313" key="7">
    <source>
        <dbReference type="EMBL" id="MUG69300.1"/>
    </source>
</evidence>
<dbReference type="PROSITE" id="PS51450">
    <property type="entry name" value="LRR"/>
    <property type="match status" value="2"/>
</dbReference>
<evidence type="ECO:0000256" key="5">
    <source>
        <dbReference type="SAM" id="MobiDB-lite"/>
    </source>
</evidence>
<dbReference type="PRINTS" id="PR00625">
    <property type="entry name" value="JDOMAIN"/>
</dbReference>
<keyword evidence="2" id="KW-0235">DNA replication</keyword>
<dbReference type="PANTHER" id="PTHR46652">
    <property type="entry name" value="LEUCINE-RICH REPEAT AND IQ DOMAIN-CONTAINING PROTEIN 1-RELATED"/>
    <property type="match status" value="1"/>
</dbReference>
<dbReference type="Gene3D" id="1.10.287.110">
    <property type="entry name" value="DnaJ domain"/>
    <property type="match status" value="1"/>
</dbReference>
<comment type="caution">
    <text evidence="7">The sequence shown here is derived from an EMBL/GenBank/DDBJ whole genome shotgun (WGS) entry which is preliminary data.</text>
</comment>
<dbReference type="SUPFAM" id="SSF46565">
    <property type="entry name" value="Chaperone J-domain"/>
    <property type="match status" value="1"/>
</dbReference>
<feature type="region of interest" description="Disordered" evidence="5">
    <location>
        <begin position="64"/>
        <end position="84"/>
    </location>
</feature>
<evidence type="ECO:0000256" key="2">
    <source>
        <dbReference type="ARBA" id="ARBA00022705"/>
    </source>
</evidence>
<keyword evidence="4" id="KW-0346">Stress response</keyword>
<keyword evidence="3" id="KW-0677">Repeat</keyword>
<dbReference type="InterPro" id="IPR032675">
    <property type="entry name" value="LRR_dom_sf"/>
</dbReference>
<dbReference type="PANTHER" id="PTHR46652:SF3">
    <property type="entry name" value="LEUCINE-RICH REPEAT-CONTAINING PROTEIN 9"/>
    <property type="match status" value="1"/>
</dbReference>
<dbReference type="InterPro" id="IPR001611">
    <property type="entry name" value="Leu-rich_rpt"/>
</dbReference>
<dbReference type="SUPFAM" id="SSF52058">
    <property type="entry name" value="L domain-like"/>
    <property type="match status" value="1"/>
</dbReference>
<dbReference type="GO" id="GO:0006260">
    <property type="term" value="P:DNA replication"/>
    <property type="evidence" value="ECO:0007669"/>
    <property type="project" value="UniProtKB-KW"/>
</dbReference>
<evidence type="ECO:0000256" key="3">
    <source>
        <dbReference type="ARBA" id="ARBA00022737"/>
    </source>
</evidence>
<dbReference type="RefSeq" id="WP_127609356.1">
    <property type="nucleotide sequence ID" value="NZ_JARTHJ010000028.1"/>
</dbReference>
<evidence type="ECO:0000256" key="1">
    <source>
        <dbReference type="ARBA" id="ARBA00022614"/>
    </source>
</evidence>
<dbReference type="Pfam" id="PF00226">
    <property type="entry name" value="DnaJ"/>
    <property type="match status" value="1"/>
</dbReference>
<sequence length="413" mass="46825">MYINDPYVVLSVLPDADEKTVQKAYRTLMKKYHPDISTEINSTEIAKKINLAYEMVLKKFRHRDASDAQDAPDMEGAESGGEASFETGQEAMHTFSVPGMGGGYFSIGEFQLLHLSYRGPILSLAERMGKGDFAEQHFDEIFTHIYDRLHPKKKRIKAARQAKPDAPVVWTDAVTFADMCFEIILRIVLGKVTEPIRQQELNRITELDLSCPMLSDIEDLKYIPNIRVLDVSFTGIEDTNPIEQLKHLDTLLLSKSDIPYPPSAPLRVKELYMSYCSDLQLEHIGLQTQLELLDVSGNDLTDLGPIVQLTALTDLIIYNNSLTRLDGIGRLQQLKRLDISLNPITNISELAQLPDLAYINLNWTRVEDYSPLLQMNTLRFVDVSYVSDSVLQRYESLWQELEGKGVTVKKIPD</sequence>
<reference evidence="7 8" key="1">
    <citation type="submission" date="2019-11" db="EMBL/GenBank/DDBJ databases">
        <title>Draft genome sequences of five Paenibacillus species of dairy origin.</title>
        <authorList>
            <person name="Olajide A.M."/>
            <person name="Chen S."/>
            <person name="Lapointe G."/>
        </authorList>
    </citation>
    <scope>NUCLEOTIDE SEQUENCE [LARGE SCALE GENOMIC DNA]</scope>
    <source>
        <strain evidence="7 8">2CS3</strain>
    </source>
</reference>
<proteinExistence type="predicted"/>
<dbReference type="Gene3D" id="3.80.10.10">
    <property type="entry name" value="Ribonuclease Inhibitor"/>
    <property type="match status" value="2"/>
</dbReference>
<feature type="domain" description="J" evidence="6">
    <location>
        <begin position="5"/>
        <end position="70"/>
    </location>
</feature>